<evidence type="ECO:0000313" key="1">
    <source>
        <dbReference type="EMBL" id="KAG8488247.1"/>
    </source>
</evidence>
<evidence type="ECO:0000313" key="2">
    <source>
        <dbReference type="Proteomes" id="UP000701853"/>
    </source>
</evidence>
<accession>A0A8J5YSU4</accession>
<dbReference type="AlphaFoldDB" id="A0A8J5YSU4"/>
<protein>
    <submittedName>
        <fullName evidence="1">Uncharacterized protein</fullName>
    </submittedName>
</protein>
<dbReference type="Proteomes" id="UP000701853">
    <property type="component" value="Chromosome 7"/>
</dbReference>
<sequence length="161" mass="18533">MANKDLEFVKAAAWAWYQRGSSGSPMAIPEFDVIRTRRAPGPGPSRYKLEAMRNNNKNSMGSPTTTTTTHNSLLDPWEVQSISKRLDHLIQLSGIQFYEELLRIDADFVVDDHHHPKKKSSRCSKLKRFLLRRRVCGTNHDVVETAYRRPIPKKPTFGEFH</sequence>
<reference evidence="1 2" key="1">
    <citation type="journal article" date="2021" name="bioRxiv">
        <title>The Gossypium anomalum genome as a resource for cotton improvement and evolutionary analysis of hybrid incompatibility.</title>
        <authorList>
            <person name="Grover C.E."/>
            <person name="Yuan D."/>
            <person name="Arick M.A."/>
            <person name="Miller E.R."/>
            <person name="Hu G."/>
            <person name="Peterson D.G."/>
            <person name="Wendel J.F."/>
            <person name="Udall J.A."/>
        </authorList>
    </citation>
    <scope>NUCLEOTIDE SEQUENCE [LARGE SCALE GENOMIC DNA]</scope>
    <source>
        <strain evidence="1">JFW-Udall</strain>
        <tissue evidence="1">Leaf</tissue>
    </source>
</reference>
<gene>
    <name evidence="1" type="ORF">CXB51_018355</name>
</gene>
<keyword evidence="2" id="KW-1185">Reference proteome</keyword>
<name>A0A8J5YSU4_9ROSI</name>
<comment type="caution">
    <text evidence="1">The sequence shown here is derived from an EMBL/GenBank/DDBJ whole genome shotgun (WGS) entry which is preliminary data.</text>
</comment>
<dbReference type="EMBL" id="JAHUZN010000007">
    <property type="protein sequence ID" value="KAG8488247.1"/>
    <property type="molecule type" value="Genomic_DNA"/>
</dbReference>
<organism evidence="1 2">
    <name type="scientific">Gossypium anomalum</name>
    <dbReference type="NCBI Taxonomy" id="47600"/>
    <lineage>
        <taxon>Eukaryota</taxon>
        <taxon>Viridiplantae</taxon>
        <taxon>Streptophyta</taxon>
        <taxon>Embryophyta</taxon>
        <taxon>Tracheophyta</taxon>
        <taxon>Spermatophyta</taxon>
        <taxon>Magnoliopsida</taxon>
        <taxon>eudicotyledons</taxon>
        <taxon>Gunneridae</taxon>
        <taxon>Pentapetalae</taxon>
        <taxon>rosids</taxon>
        <taxon>malvids</taxon>
        <taxon>Malvales</taxon>
        <taxon>Malvaceae</taxon>
        <taxon>Malvoideae</taxon>
        <taxon>Gossypium</taxon>
    </lineage>
</organism>
<dbReference type="PANTHER" id="PTHR34665:SF4">
    <property type="entry name" value="DUF3741 DOMAIN-CONTAINING PROTEIN"/>
    <property type="match status" value="1"/>
</dbReference>
<proteinExistence type="predicted"/>
<dbReference type="OrthoDB" id="1880786at2759"/>
<dbReference type="PANTHER" id="PTHR34665">
    <property type="entry name" value="DUF3741 DOMAIN-CONTAINING PROTEIN"/>
    <property type="match status" value="1"/>
</dbReference>